<keyword evidence="5 11" id="KW-0418">Kinase</keyword>
<dbReference type="PANTHER" id="PTHR24363:SF0">
    <property type="entry name" value="SERINE_THREONINE KINASE LIKE DOMAIN CONTAINING 1"/>
    <property type="match status" value="1"/>
</dbReference>
<evidence type="ECO:0000256" key="9">
    <source>
        <dbReference type="SAM" id="Phobius"/>
    </source>
</evidence>
<evidence type="ECO:0000256" key="3">
    <source>
        <dbReference type="ARBA" id="ARBA00022679"/>
    </source>
</evidence>
<dbReference type="InterPro" id="IPR008266">
    <property type="entry name" value="Tyr_kinase_AS"/>
</dbReference>
<dbReference type="GO" id="GO:0004674">
    <property type="term" value="F:protein serine/threonine kinase activity"/>
    <property type="evidence" value="ECO:0007669"/>
    <property type="project" value="UniProtKB-KW"/>
</dbReference>
<comment type="caution">
    <text evidence="11">The sequence shown here is derived from an EMBL/GenBank/DDBJ whole genome shotgun (WGS) entry which is preliminary data.</text>
</comment>
<dbReference type="AlphaFoldDB" id="A0A644X3M8"/>
<evidence type="ECO:0000313" key="11">
    <source>
        <dbReference type="EMBL" id="MPM10736.1"/>
    </source>
</evidence>
<dbReference type="GO" id="GO:0005524">
    <property type="term" value="F:ATP binding"/>
    <property type="evidence" value="ECO:0007669"/>
    <property type="project" value="UniProtKB-KW"/>
</dbReference>
<evidence type="ECO:0000256" key="7">
    <source>
        <dbReference type="ARBA" id="ARBA00047899"/>
    </source>
</evidence>
<dbReference type="PANTHER" id="PTHR24363">
    <property type="entry name" value="SERINE/THREONINE PROTEIN KINASE"/>
    <property type="match status" value="1"/>
</dbReference>
<keyword evidence="9" id="KW-1133">Transmembrane helix</keyword>
<dbReference type="PROSITE" id="PS00109">
    <property type="entry name" value="PROTEIN_KINASE_TYR"/>
    <property type="match status" value="1"/>
</dbReference>
<evidence type="ECO:0000256" key="8">
    <source>
        <dbReference type="ARBA" id="ARBA00048679"/>
    </source>
</evidence>
<dbReference type="EMBL" id="VSSQ01001735">
    <property type="protein sequence ID" value="MPM10736.1"/>
    <property type="molecule type" value="Genomic_DNA"/>
</dbReference>
<dbReference type="GO" id="GO:0106310">
    <property type="term" value="F:protein serine kinase activity"/>
    <property type="evidence" value="ECO:0007669"/>
    <property type="project" value="RHEA"/>
</dbReference>
<protein>
    <recommendedName>
        <fullName evidence="1">non-specific serine/threonine protein kinase</fullName>
        <ecNumber evidence="1">2.7.11.1</ecNumber>
    </recommendedName>
</protein>
<gene>
    <name evidence="11" type="primary">pknD_10</name>
    <name evidence="11" type="ORF">SDC9_57070</name>
</gene>
<keyword evidence="9" id="KW-0812">Transmembrane</keyword>
<feature type="transmembrane region" description="Helical" evidence="9">
    <location>
        <begin position="219"/>
        <end position="240"/>
    </location>
</feature>
<dbReference type="Pfam" id="PF00069">
    <property type="entry name" value="Pkinase"/>
    <property type="match status" value="1"/>
</dbReference>
<keyword evidence="4" id="KW-0547">Nucleotide-binding</keyword>
<keyword evidence="9" id="KW-0472">Membrane</keyword>
<comment type="catalytic activity">
    <reaction evidence="7">
        <text>L-threonyl-[protein] + ATP = O-phospho-L-threonyl-[protein] + ADP + H(+)</text>
        <dbReference type="Rhea" id="RHEA:46608"/>
        <dbReference type="Rhea" id="RHEA-COMP:11060"/>
        <dbReference type="Rhea" id="RHEA-COMP:11605"/>
        <dbReference type="ChEBI" id="CHEBI:15378"/>
        <dbReference type="ChEBI" id="CHEBI:30013"/>
        <dbReference type="ChEBI" id="CHEBI:30616"/>
        <dbReference type="ChEBI" id="CHEBI:61977"/>
        <dbReference type="ChEBI" id="CHEBI:456216"/>
        <dbReference type="EC" id="2.7.11.1"/>
    </reaction>
</comment>
<accession>A0A644X3M8</accession>
<dbReference type="PROSITE" id="PS50011">
    <property type="entry name" value="PROTEIN_KINASE_DOM"/>
    <property type="match status" value="1"/>
</dbReference>
<evidence type="ECO:0000256" key="6">
    <source>
        <dbReference type="ARBA" id="ARBA00022840"/>
    </source>
</evidence>
<evidence type="ECO:0000259" key="10">
    <source>
        <dbReference type="PROSITE" id="PS50011"/>
    </source>
</evidence>
<keyword evidence="3 11" id="KW-0808">Transferase</keyword>
<sequence>MDYVEGETLKSYVAKRGGKLPAAEVLTLFQPLFKSLARVHGIGLLHRDVSPDNIILRGNGTLVLLDFGAARQMSVAGEHSNTINVKHGFAPEEQYRTRGEQGPWTDVYALAATMYRLITGVMPPQALDRLTNEAILTPPSELGAVLTHAQEAALLHALAIRTEYRTKSMAQFEDELYAGKPVVNIPLAGVRSERVSGVPPVPPQTPPPAAAKPKIKRPALTIGLGAAALIMIILVIGTLIDKSANDTEEPASSGKIQIEAKANAGVADTSKKTGDDSGSLTAAAVEPTSVPVVVPDIVTLTLGFGETYWCTPNDFDLPYEIKDSEIDWEVVSYDSGITCDNGLIRAGNVQFDISKGYNSIAVVKGTTSNGSQLQYNIQVGNGQTYSFDWSSSARSMKAVQGYTYIATPEIRNCDGFTLNFGFDLSEGKINNPNWSVYVRENGTDWLFIQDIYVSEDTYLDYDIVFDRPISFTEIIVQPQKQYDYFSYTNWYDVKNLVFG</sequence>
<feature type="domain" description="Protein kinase" evidence="10">
    <location>
        <begin position="1"/>
        <end position="177"/>
    </location>
</feature>
<keyword evidence="2" id="KW-0723">Serine/threonine-protein kinase</keyword>
<dbReference type="InterPro" id="IPR000719">
    <property type="entry name" value="Prot_kinase_dom"/>
</dbReference>
<dbReference type="InterPro" id="IPR011009">
    <property type="entry name" value="Kinase-like_dom_sf"/>
</dbReference>
<evidence type="ECO:0000256" key="2">
    <source>
        <dbReference type="ARBA" id="ARBA00022527"/>
    </source>
</evidence>
<evidence type="ECO:0000256" key="1">
    <source>
        <dbReference type="ARBA" id="ARBA00012513"/>
    </source>
</evidence>
<evidence type="ECO:0000256" key="4">
    <source>
        <dbReference type="ARBA" id="ARBA00022741"/>
    </source>
</evidence>
<keyword evidence="6" id="KW-0067">ATP-binding</keyword>
<dbReference type="Gene3D" id="1.10.510.10">
    <property type="entry name" value="Transferase(Phosphotransferase) domain 1"/>
    <property type="match status" value="1"/>
</dbReference>
<dbReference type="EC" id="2.7.11.1" evidence="1"/>
<organism evidence="11">
    <name type="scientific">bioreactor metagenome</name>
    <dbReference type="NCBI Taxonomy" id="1076179"/>
    <lineage>
        <taxon>unclassified sequences</taxon>
        <taxon>metagenomes</taxon>
        <taxon>ecological metagenomes</taxon>
    </lineage>
</organism>
<reference evidence="11" key="1">
    <citation type="submission" date="2019-08" db="EMBL/GenBank/DDBJ databases">
        <authorList>
            <person name="Kucharzyk K."/>
            <person name="Murdoch R.W."/>
            <person name="Higgins S."/>
            <person name="Loffler F."/>
        </authorList>
    </citation>
    <scope>NUCLEOTIDE SEQUENCE</scope>
</reference>
<proteinExistence type="predicted"/>
<dbReference type="SMART" id="SM00220">
    <property type="entry name" value="S_TKc"/>
    <property type="match status" value="1"/>
</dbReference>
<comment type="catalytic activity">
    <reaction evidence="8">
        <text>L-seryl-[protein] + ATP = O-phospho-L-seryl-[protein] + ADP + H(+)</text>
        <dbReference type="Rhea" id="RHEA:17989"/>
        <dbReference type="Rhea" id="RHEA-COMP:9863"/>
        <dbReference type="Rhea" id="RHEA-COMP:11604"/>
        <dbReference type="ChEBI" id="CHEBI:15378"/>
        <dbReference type="ChEBI" id="CHEBI:29999"/>
        <dbReference type="ChEBI" id="CHEBI:30616"/>
        <dbReference type="ChEBI" id="CHEBI:83421"/>
        <dbReference type="ChEBI" id="CHEBI:456216"/>
        <dbReference type="EC" id="2.7.11.1"/>
    </reaction>
</comment>
<name>A0A644X3M8_9ZZZZ</name>
<evidence type="ECO:0000256" key="5">
    <source>
        <dbReference type="ARBA" id="ARBA00022777"/>
    </source>
</evidence>
<dbReference type="SUPFAM" id="SSF56112">
    <property type="entry name" value="Protein kinase-like (PK-like)"/>
    <property type="match status" value="1"/>
</dbReference>